<accession>A0A246G9S9</accession>
<dbReference type="AlphaFoldDB" id="A0A246G9S9"/>
<evidence type="ECO:0000313" key="4">
    <source>
        <dbReference type="Proteomes" id="UP000198034"/>
    </source>
</evidence>
<dbReference type="EMBL" id="MTCY01000026">
    <property type="protein sequence ID" value="OWP76448.1"/>
    <property type="molecule type" value="Genomic_DNA"/>
</dbReference>
<comment type="caution">
    <text evidence="3">The sequence shown here is derived from an EMBL/GenBank/DDBJ whole genome shotgun (WGS) entry which is preliminary data.</text>
</comment>
<feature type="domain" description="SWIM-type" evidence="2">
    <location>
        <begin position="44"/>
        <end position="80"/>
    </location>
</feature>
<proteinExistence type="predicted"/>
<dbReference type="Pfam" id="PF04434">
    <property type="entry name" value="SWIM"/>
    <property type="match status" value="1"/>
</dbReference>
<keyword evidence="1" id="KW-0862">Zinc</keyword>
<evidence type="ECO:0000313" key="3">
    <source>
        <dbReference type="EMBL" id="OWP76448.1"/>
    </source>
</evidence>
<dbReference type="PROSITE" id="PS50966">
    <property type="entry name" value="ZF_SWIM"/>
    <property type="match status" value="1"/>
</dbReference>
<dbReference type="Proteomes" id="UP000198034">
    <property type="component" value="Unassembled WGS sequence"/>
</dbReference>
<evidence type="ECO:0000259" key="2">
    <source>
        <dbReference type="PROSITE" id="PS50966"/>
    </source>
</evidence>
<organism evidence="3 4">
    <name type="scientific">Flavobacterium columnare</name>
    <dbReference type="NCBI Taxonomy" id="996"/>
    <lineage>
        <taxon>Bacteria</taxon>
        <taxon>Pseudomonadati</taxon>
        <taxon>Bacteroidota</taxon>
        <taxon>Flavobacteriia</taxon>
        <taxon>Flavobacteriales</taxon>
        <taxon>Flavobacteriaceae</taxon>
        <taxon>Flavobacterium</taxon>
    </lineage>
</organism>
<dbReference type="GO" id="GO:0008270">
    <property type="term" value="F:zinc ion binding"/>
    <property type="evidence" value="ECO:0007669"/>
    <property type="project" value="UniProtKB-KW"/>
</dbReference>
<evidence type="ECO:0000256" key="1">
    <source>
        <dbReference type="PROSITE-ProRule" id="PRU00325"/>
    </source>
</evidence>
<keyword evidence="1" id="KW-0479">Metal-binding</keyword>
<dbReference type="InterPro" id="IPR007527">
    <property type="entry name" value="Znf_SWIM"/>
</dbReference>
<keyword evidence="1" id="KW-0863">Zinc-finger</keyword>
<reference evidence="3 4" key="1">
    <citation type="journal article" date="2017" name="Infect. Genet. Evol.">
        <title>Comparative genome analysis of fish pathogen Flavobacterium columnare reveals extensive sequence diversity within the species.</title>
        <authorList>
            <person name="Kayansamruaj P."/>
            <person name="Dong H.T."/>
            <person name="Hirono I."/>
            <person name="Kondo H."/>
            <person name="Senapin S."/>
            <person name="Rodkhum C."/>
        </authorList>
    </citation>
    <scope>NUCLEOTIDE SEQUENCE [LARGE SCALE GENOMIC DNA]</scope>
    <source>
        <strain evidence="3 4">1214</strain>
    </source>
</reference>
<name>A0A246G9S9_9FLAO</name>
<gene>
    <name evidence="3" type="ORF">BWK62_09650</name>
</gene>
<sequence length="550" mass="65068">MTISNFITEHKLKLKSAKKLNVRDLDELEKNNFVAYVDEANKSYDVQLVLDNKKNIKSTSCDCDLGGICTHIIALVTFVSENRSEKSVVKKAPKKKLSETDEILEKINAEDLRNWLSKTLNKNKELAFNFKKHFESSTIIIDKSFIKNTIQESITSIIGKRKKVETSEVKKIVDNLNVSLKPILDFIFLKFTPENHSLFNFLIHEIEEFNYSYYITSTRITKLIENLYNVKLKSLFNIKEIEEWQNAIRFFIDSIFEPKFHINDLNFAKNVYELSKTNEFQKNFFIQYLEEKHQALYSNYKENFPLLAYELDSIILIIFTENNLFAKYSNNFKPRRFQNAYNILLIKELLKNNETELAENYCLEQIAGNSKTEYDLPYAEILIDLYTQNKDNLKLAEILSEYGKYIYSIEHYNFIKENASTEKFKKYRQAVLTNARYSYQSGNIEAFDFYFEIKKLDGKENDLFDMLASSHNLEIFNQYKEIAHQLDEIKFLKTVVQTTYHYNKNESTTKEIIDFILQKIDIPTLKFYLKNIKTYYFNYIHNELSNAINI</sequence>
<protein>
    <recommendedName>
        <fullName evidence="2">SWIM-type domain-containing protein</fullName>
    </recommendedName>
</protein>